<sequence length="95" mass="10612">MVHPVSTNKPTSCEAHLFGEVLKSFMKLFEVASRHAMTPGDVKKMAQVSARLRKATYEVIQKTGNASLRELFAEARSSFSQSYGVALARLPIRHY</sequence>
<protein>
    <submittedName>
        <fullName evidence="1">Uncharacterized protein</fullName>
    </submittedName>
</protein>
<reference key="1">
    <citation type="journal article" date="2011" name="Mol. Biol. Evol.">
        <title>Unity in variety -- the pan-genome of the Chlamydiae.</title>
        <authorList>
            <person name="Collingro A."/>
            <person name="Tischler P."/>
            <person name="Weinmaier T."/>
            <person name="Penz T."/>
            <person name="Heinz E."/>
            <person name="Brunham R.C."/>
            <person name="Read T.D."/>
            <person name="Bavoil P.M."/>
            <person name="Sachse K."/>
            <person name="Kahane S."/>
            <person name="Friedman M.G."/>
            <person name="Rattei T."/>
            <person name="Myers G.S.A."/>
            <person name="Horn M."/>
        </authorList>
    </citation>
    <scope>NUCLEOTIDE SEQUENCE</scope>
    <source>
        <strain>Z</strain>
    </source>
</reference>
<organism evidence="1 2">
    <name type="scientific">Simkania negevensis (strain ATCC VR-1471 / DSM 27360 / Z)</name>
    <dbReference type="NCBI Taxonomy" id="331113"/>
    <lineage>
        <taxon>Bacteria</taxon>
        <taxon>Pseudomonadati</taxon>
        <taxon>Chlamydiota</taxon>
        <taxon>Chlamydiia</taxon>
        <taxon>Parachlamydiales</taxon>
        <taxon>Simkaniaceae</taxon>
        <taxon>Simkania</taxon>
    </lineage>
</organism>
<name>F8L5H8_SIMNZ</name>
<gene>
    <name evidence="1" type="ordered locus">SNE_A15730</name>
</gene>
<dbReference type="AlphaFoldDB" id="F8L5H8"/>
<proteinExistence type="predicted"/>
<dbReference type="EMBL" id="FR872582">
    <property type="protein sequence ID" value="CCB89450.1"/>
    <property type="molecule type" value="Genomic_DNA"/>
</dbReference>
<evidence type="ECO:0000313" key="1">
    <source>
        <dbReference type="EMBL" id="CCB89450.1"/>
    </source>
</evidence>
<accession>F8L5H8</accession>
<dbReference type="STRING" id="331113.SNE_A15730"/>
<dbReference type="HOGENOM" id="CLU_2371248_0_0_0"/>
<keyword evidence="2" id="KW-1185">Reference proteome</keyword>
<dbReference type="Proteomes" id="UP000000496">
    <property type="component" value="Chromosome gsn.131"/>
</dbReference>
<evidence type="ECO:0000313" key="2">
    <source>
        <dbReference type="Proteomes" id="UP000000496"/>
    </source>
</evidence>
<dbReference type="KEGG" id="sng:SNE_A15730"/>
<dbReference type="RefSeq" id="WP_013943916.1">
    <property type="nucleotide sequence ID" value="NC_015713.1"/>
</dbReference>
<reference evidence="1 2" key="2">
    <citation type="journal article" date="2011" name="Mol. Biol. Evol.">
        <title>Unity in variety--the pan-genome of the Chlamydiae.</title>
        <authorList>
            <person name="Collingro A."/>
            <person name="Tischler P."/>
            <person name="Weinmaier T."/>
            <person name="Penz T."/>
            <person name="Heinz E."/>
            <person name="Brunham R.C."/>
            <person name="Read T.D."/>
            <person name="Bavoil P.M."/>
            <person name="Sachse K."/>
            <person name="Kahane S."/>
            <person name="Friedman M.G."/>
            <person name="Rattei T."/>
            <person name="Myers G.S."/>
            <person name="Horn M."/>
        </authorList>
    </citation>
    <scope>NUCLEOTIDE SEQUENCE [LARGE SCALE GENOMIC DNA]</scope>
    <source>
        <strain evidence="2">ATCC VR-1471 / Z</strain>
    </source>
</reference>